<dbReference type="InterPro" id="IPR036884">
    <property type="entry name" value="2Fe-2S-bd_dom_sf"/>
</dbReference>
<dbReference type="InterPro" id="IPR012675">
    <property type="entry name" value="Beta-grasp_dom_sf"/>
</dbReference>
<dbReference type="FunFam" id="3.10.20.30:FF:000020">
    <property type="entry name" value="Xanthine dehydrogenase iron-sulfur subunit"/>
    <property type="match status" value="1"/>
</dbReference>
<evidence type="ECO:0000256" key="2">
    <source>
        <dbReference type="ARBA" id="ARBA00022723"/>
    </source>
</evidence>
<reference evidence="7" key="1">
    <citation type="journal article" date="2015" name="Nature">
        <title>Complex archaea that bridge the gap between prokaryotes and eukaryotes.</title>
        <authorList>
            <person name="Spang A."/>
            <person name="Saw J.H."/>
            <person name="Jorgensen S.L."/>
            <person name="Zaremba-Niedzwiedzka K."/>
            <person name="Martijn J."/>
            <person name="Lind A.E."/>
            <person name="van Eijk R."/>
            <person name="Schleper C."/>
            <person name="Guy L."/>
            <person name="Ettema T.J."/>
        </authorList>
    </citation>
    <scope>NUCLEOTIDE SEQUENCE</scope>
</reference>
<dbReference type="GO" id="GO:0046872">
    <property type="term" value="F:metal ion binding"/>
    <property type="evidence" value="ECO:0007669"/>
    <property type="project" value="UniProtKB-KW"/>
</dbReference>
<evidence type="ECO:0000313" key="7">
    <source>
        <dbReference type="EMBL" id="KKL57475.1"/>
    </source>
</evidence>
<keyword evidence="4" id="KW-0408">Iron</keyword>
<keyword evidence="3" id="KW-0560">Oxidoreductase</keyword>
<protein>
    <recommendedName>
        <fullName evidence="6">2Fe-2S ferredoxin-type domain-containing protein</fullName>
    </recommendedName>
</protein>
<dbReference type="GO" id="GO:0051537">
    <property type="term" value="F:2 iron, 2 sulfur cluster binding"/>
    <property type="evidence" value="ECO:0007669"/>
    <property type="project" value="UniProtKB-KW"/>
</dbReference>
<dbReference type="SUPFAM" id="SSF54292">
    <property type="entry name" value="2Fe-2S ferredoxin-like"/>
    <property type="match status" value="1"/>
</dbReference>
<dbReference type="InterPro" id="IPR001041">
    <property type="entry name" value="2Fe-2S_ferredoxin-type"/>
</dbReference>
<evidence type="ECO:0000256" key="4">
    <source>
        <dbReference type="ARBA" id="ARBA00023004"/>
    </source>
</evidence>
<dbReference type="InterPro" id="IPR006058">
    <property type="entry name" value="2Fe2S_fd_BS"/>
</dbReference>
<proteinExistence type="predicted"/>
<comment type="caution">
    <text evidence="7">The sequence shown here is derived from an EMBL/GenBank/DDBJ whole genome shotgun (WGS) entry which is preliminary data.</text>
</comment>
<keyword evidence="2" id="KW-0479">Metal-binding</keyword>
<dbReference type="PANTHER" id="PTHR44379:SF5">
    <property type="entry name" value="OXIDOREDUCTASE WITH IRON-SULFUR SUBUNIT"/>
    <property type="match status" value="1"/>
</dbReference>
<accession>A0A0F9FJN2</accession>
<dbReference type="PROSITE" id="PS51085">
    <property type="entry name" value="2FE2S_FER_2"/>
    <property type="match status" value="1"/>
</dbReference>
<dbReference type="Gene3D" id="1.10.150.120">
    <property type="entry name" value="[2Fe-2S]-binding domain"/>
    <property type="match status" value="1"/>
</dbReference>
<organism evidence="7">
    <name type="scientific">marine sediment metagenome</name>
    <dbReference type="NCBI Taxonomy" id="412755"/>
    <lineage>
        <taxon>unclassified sequences</taxon>
        <taxon>metagenomes</taxon>
        <taxon>ecological metagenomes</taxon>
    </lineage>
</organism>
<keyword evidence="1" id="KW-0001">2Fe-2S</keyword>
<evidence type="ECO:0000256" key="1">
    <source>
        <dbReference type="ARBA" id="ARBA00022714"/>
    </source>
</evidence>
<dbReference type="FunFam" id="1.10.150.120:FF:000003">
    <property type="entry name" value="Carbon monoxide dehydrogenase, small subunit"/>
    <property type="match status" value="1"/>
</dbReference>
<dbReference type="Pfam" id="PF01799">
    <property type="entry name" value="Fer2_2"/>
    <property type="match status" value="1"/>
</dbReference>
<feature type="domain" description="2Fe-2S ferredoxin-type" evidence="6">
    <location>
        <begin position="3"/>
        <end position="79"/>
    </location>
</feature>
<sequence>MGKAVHLKVNDEEYRLEVEPQELLLDVIRDMVGLTGTKRGCDTGDCGACTIIMNGKAVNSCLVLAIEADGKEILTIEGLSKKGQLHPLQDAFVQYGAIQCGYCTPGMILSAKAFLDENSDPTEEEIRKAIAGNLCRCTGYSKIIQAIKACADKVNI</sequence>
<dbReference type="Gene3D" id="3.10.20.30">
    <property type="match status" value="1"/>
</dbReference>
<name>A0A0F9FJN2_9ZZZZ</name>
<dbReference type="AlphaFoldDB" id="A0A0F9FJN2"/>
<dbReference type="InterPro" id="IPR002888">
    <property type="entry name" value="2Fe-2S-bd"/>
</dbReference>
<dbReference type="GO" id="GO:0016491">
    <property type="term" value="F:oxidoreductase activity"/>
    <property type="evidence" value="ECO:0007669"/>
    <property type="project" value="UniProtKB-KW"/>
</dbReference>
<keyword evidence="5" id="KW-0411">Iron-sulfur</keyword>
<dbReference type="InterPro" id="IPR051452">
    <property type="entry name" value="Diverse_Oxidoreductases"/>
</dbReference>
<evidence type="ECO:0000256" key="5">
    <source>
        <dbReference type="ARBA" id="ARBA00023014"/>
    </source>
</evidence>
<evidence type="ECO:0000259" key="6">
    <source>
        <dbReference type="PROSITE" id="PS51085"/>
    </source>
</evidence>
<dbReference type="InterPro" id="IPR036010">
    <property type="entry name" value="2Fe-2S_ferredoxin-like_sf"/>
</dbReference>
<dbReference type="CDD" id="cd00207">
    <property type="entry name" value="fer2"/>
    <property type="match status" value="1"/>
</dbReference>
<dbReference type="PROSITE" id="PS00197">
    <property type="entry name" value="2FE2S_FER_1"/>
    <property type="match status" value="1"/>
</dbReference>
<dbReference type="PANTHER" id="PTHR44379">
    <property type="entry name" value="OXIDOREDUCTASE WITH IRON-SULFUR SUBUNIT"/>
    <property type="match status" value="1"/>
</dbReference>
<gene>
    <name evidence="7" type="ORF">LCGC14_2235050</name>
</gene>
<dbReference type="EMBL" id="LAZR01030154">
    <property type="protein sequence ID" value="KKL57475.1"/>
    <property type="molecule type" value="Genomic_DNA"/>
</dbReference>
<dbReference type="Pfam" id="PF00111">
    <property type="entry name" value="Fer2"/>
    <property type="match status" value="1"/>
</dbReference>
<evidence type="ECO:0000256" key="3">
    <source>
        <dbReference type="ARBA" id="ARBA00023002"/>
    </source>
</evidence>
<dbReference type="SUPFAM" id="SSF47741">
    <property type="entry name" value="CO dehydrogenase ISP C-domain like"/>
    <property type="match status" value="1"/>
</dbReference>